<dbReference type="Proteomes" id="UP000730618">
    <property type="component" value="Unassembled WGS sequence"/>
</dbReference>
<feature type="transmembrane region" description="Helical" evidence="1">
    <location>
        <begin position="104"/>
        <end position="124"/>
    </location>
</feature>
<reference evidence="2 3" key="1">
    <citation type="submission" date="2021-06" db="EMBL/GenBank/DDBJ databases">
        <authorList>
            <person name="Criscuolo A."/>
        </authorList>
    </citation>
    <scope>NUCLEOTIDE SEQUENCE [LARGE SCALE GENOMIC DNA]</scope>
    <source>
        <strain evidence="3">CIP 111802</strain>
    </source>
</reference>
<accession>A0ABN7TXN7</accession>
<evidence type="ECO:0000313" key="3">
    <source>
        <dbReference type="Proteomes" id="UP000730618"/>
    </source>
</evidence>
<dbReference type="EMBL" id="CAJVCE010000081">
    <property type="protein sequence ID" value="CAG7659205.1"/>
    <property type="molecule type" value="Genomic_DNA"/>
</dbReference>
<feature type="transmembrane region" description="Helical" evidence="1">
    <location>
        <begin position="16"/>
        <end position="32"/>
    </location>
</feature>
<keyword evidence="3" id="KW-1185">Reference proteome</keyword>
<name>A0ABN7TXN7_9BACL</name>
<keyword evidence="1" id="KW-0812">Transmembrane</keyword>
<organism evidence="2 3">
    <name type="scientific">Paenibacillus allorhizosphaerae</name>
    <dbReference type="NCBI Taxonomy" id="2849866"/>
    <lineage>
        <taxon>Bacteria</taxon>
        <taxon>Bacillati</taxon>
        <taxon>Bacillota</taxon>
        <taxon>Bacilli</taxon>
        <taxon>Bacillales</taxon>
        <taxon>Paenibacillaceae</taxon>
        <taxon>Paenibacillus</taxon>
    </lineage>
</organism>
<proteinExistence type="predicted"/>
<comment type="caution">
    <text evidence="2">The sequence shown here is derived from an EMBL/GenBank/DDBJ whole genome shotgun (WGS) entry which is preliminary data.</text>
</comment>
<protein>
    <submittedName>
        <fullName evidence="2">Uncharacterized protein</fullName>
    </submittedName>
</protein>
<gene>
    <name evidence="2" type="ORF">PAECIP111802_07472</name>
</gene>
<evidence type="ECO:0000256" key="1">
    <source>
        <dbReference type="SAM" id="Phobius"/>
    </source>
</evidence>
<feature type="transmembrane region" description="Helical" evidence="1">
    <location>
        <begin position="80"/>
        <end position="97"/>
    </location>
</feature>
<evidence type="ECO:0000313" key="2">
    <source>
        <dbReference type="EMBL" id="CAG7659205.1"/>
    </source>
</evidence>
<feature type="transmembrane region" description="Helical" evidence="1">
    <location>
        <begin position="39"/>
        <end position="60"/>
    </location>
</feature>
<keyword evidence="1" id="KW-0472">Membrane</keyword>
<feature type="transmembrane region" description="Helical" evidence="1">
    <location>
        <begin position="136"/>
        <end position="160"/>
    </location>
</feature>
<keyword evidence="1" id="KW-1133">Transmembrane helix</keyword>
<sequence>MDRILPFPIKFDANEWFILLNIAFGFTWVFFVPKRYPRVLSTLMFLYTVSVAILLDHAIATPPLDLYDINDQKTYELFDVITYIMYAPYSLLFVYLFDKLNPKGLYFVAYIVVWSLISTGFEWIAWLCHVFKYNNWNLICSFTVYIVAATLQIKLFTYLLKYFNDSTRIQ</sequence>